<dbReference type="PROSITE" id="PS51257">
    <property type="entry name" value="PROKAR_LIPOPROTEIN"/>
    <property type="match status" value="1"/>
</dbReference>
<evidence type="ECO:0000313" key="1">
    <source>
        <dbReference type="EMBL" id="MCF2564023.1"/>
    </source>
</evidence>
<accession>A0ABS9CG22</accession>
<reference evidence="1 2" key="1">
    <citation type="submission" date="2020-12" db="EMBL/GenBank/DDBJ databases">
        <title>Whole genome sequences of gut porcine anaerobes.</title>
        <authorList>
            <person name="Kubasova T."/>
            <person name="Jahodarova E."/>
            <person name="Rychlik I."/>
        </authorList>
    </citation>
    <scope>NUCLEOTIDE SEQUENCE [LARGE SCALE GENOMIC DNA]</scope>
    <source>
        <strain evidence="1 2">An925</strain>
    </source>
</reference>
<protein>
    <submittedName>
        <fullName evidence="1">DUF4738 domain-containing protein</fullName>
    </submittedName>
</protein>
<keyword evidence="2" id="KW-1185">Reference proteome</keyword>
<evidence type="ECO:0000313" key="2">
    <source>
        <dbReference type="Proteomes" id="UP001200470"/>
    </source>
</evidence>
<dbReference type="Gene3D" id="2.40.128.510">
    <property type="entry name" value="Protein of unknown function DUF4738"/>
    <property type="match status" value="1"/>
</dbReference>
<dbReference type="EMBL" id="JADYTN010000015">
    <property type="protein sequence ID" value="MCF2564023.1"/>
    <property type="molecule type" value="Genomic_DNA"/>
</dbReference>
<dbReference type="Pfam" id="PF15889">
    <property type="entry name" value="DUF4738"/>
    <property type="match status" value="1"/>
</dbReference>
<gene>
    <name evidence="1" type="ORF">I6E12_07855</name>
</gene>
<name>A0ABS9CG22_9BACT</name>
<organism evidence="1 2">
    <name type="scientific">Xylanibacter brevis</name>
    <dbReference type="NCBI Taxonomy" id="83231"/>
    <lineage>
        <taxon>Bacteria</taxon>
        <taxon>Pseudomonadati</taxon>
        <taxon>Bacteroidota</taxon>
        <taxon>Bacteroidia</taxon>
        <taxon>Bacteroidales</taxon>
        <taxon>Prevotellaceae</taxon>
        <taxon>Xylanibacter</taxon>
    </lineage>
</organism>
<comment type="caution">
    <text evidence="1">The sequence shown here is derived from an EMBL/GenBank/DDBJ whole genome shotgun (WGS) entry which is preliminary data.</text>
</comment>
<sequence length="181" mass="20358">MKRMTLQLAVMGMAVLMTACGNKRQSDDIITEKVERPKIEAPIRQADYNKSHQIQWIGNSYKVEIHRQPCDSLPMVTDELGQKFVDNEVVVTVTRADGGVFFTRSFTKANFDACLDNDYRHTGILDGLVYDKVNGSDLEFAGSISHPQTDEYIPVRVILSSTGNVTIKRDVETDVNEDVEE</sequence>
<dbReference type="RefSeq" id="WP_301638181.1">
    <property type="nucleotide sequence ID" value="NZ_JADYTN010000015.1"/>
</dbReference>
<dbReference type="Proteomes" id="UP001200470">
    <property type="component" value="Unassembled WGS sequence"/>
</dbReference>
<proteinExistence type="predicted"/>
<dbReference type="InterPro" id="IPR031762">
    <property type="entry name" value="DUF4738"/>
</dbReference>